<protein>
    <submittedName>
        <fullName evidence="3">Uncharacterized protein</fullName>
    </submittedName>
</protein>
<sequence length="163" mass="17792">MRIAFAALVVTMSATILAPTPALAQDGGKAALDRLKAAPVPSQQGDLDTMGLASAHRERAESIDQRTSGLWQSWLVSICEGCGPERHLYSDRDTQDFMRRQSRRAAEKGDAKPDGTAEGKPEGKARRYVYFPPAGIVRVGASGSLYNDLSNHNIDQIRRDPNR</sequence>
<keyword evidence="2" id="KW-0732">Signal</keyword>
<name>A0ABQ4T2V8_METOR</name>
<accession>A0ABQ4T2V8</accession>
<proteinExistence type="predicted"/>
<keyword evidence="4" id="KW-1185">Reference proteome</keyword>
<reference evidence="3" key="1">
    <citation type="journal article" date="2021" name="Front. Microbiol.">
        <title>Comprehensive Comparative Genomics and Phenotyping of Methylobacterium Species.</title>
        <authorList>
            <person name="Alessa O."/>
            <person name="Ogura Y."/>
            <person name="Fujitani Y."/>
            <person name="Takami H."/>
            <person name="Hayashi T."/>
            <person name="Sahin N."/>
            <person name="Tani A."/>
        </authorList>
    </citation>
    <scope>NUCLEOTIDE SEQUENCE</scope>
    <source>
        <strain evidence="3">NBRC 15689</strain>
    </source>
</reference>
<feature type="chain" id="PRO_5047164791" evidence="2">
    <location>
        <begin position="25"/>
        <end position="163"/>
    </location>
</feature>
<gene>
    <name evidence="3" type="ORF">LKMONMHP_0825</name>
</gene>
<organism evidence="3 4">
    <name type="scientific">Methylobacterium organophilum</name>
    <dbReference type="NCBI Taxonomy" id="410"/>
    <lineage>
        <taxon>Bacteria</taxon>
        <taxon>Pseudomonadati</taxon>
        <taxon>Pseudomonadota</taxon>
        <taxon>Alphaproteobacteria</taxon>
        <taxon>Hyphomicrobiales</taxon>
        <taxon>Methylobacteriaceae</taxon>
        <taxon>Methylobacterium</taxon>
    </lineage>
</organism>
<dbReference type="Proteomes" id="UP001055156">
    <property type="component" value="Unassembled WGS sequence"/>
</dbReference>
<evidence type="ECO:0000313" key="4">
    <source>
        <dbReference type="Proteomes" id="UP001055156"/>
    </source>
</evidence>
<comment type="caution">
    <text evidence="3">The sequence shown here is derived from an EMBL/GenBank/DDBJ whole genome shotgun (WGS) entry which is preliminary data.</text>
</comment>
<evidence type="ECO:0000313" key="3">
    <source>
        <dbReference type="EMBL" id="GJE25981.1"/>
    </source>
</evidence>
<evidence type="ECO:0000256" key="2">
    <source>
        <dbReference type="SAM" id="SignalP"/>
    </source>
</evidence>
<feature type="compositionally biased region" description="Polar residues" evidence="1">
    <location>
        <begin position="144"/>
        <end position="154"/>
    </location>
</feature>
<dbReference type="EMBL" id="BPQV01000002">
    <property type="protein sequence ID" value="GJE25981.1"/>
    <property type="molecule type" value="Genomic_DNA"/>
</dbReference>
<feature type="region of interest" description="Disordered" evidence="1">
    <location>
        <begin position="92"/>
        <end position="126"/>
    </location>
</feature>
<feature type="signal peptide" evidence="2">
    <location>
        <begin position="1"/>
        <end position="24"/>
    </location>
</feature>
<dbReference type="RefSeq" id="WP_238309932.1">
    <property type="nucleotide sequence ID" value="NZ_BPQV01000002.1"/>
</dbReference>
<reference evidence="3" key="2">
    <citation type="submission" date="2021-08" db="EMBL/GenBank/DDBJ databases">
        <authorList>
            <person name="Tani A."/>
            <person name="Ola A."/>
            <person name="Ogura Y."/>
            <person name="Katsura K."/>
            <person name="Hayashi T."/>
        </authorList>
    </citation>
    <scope>NUCLEOTIDE SEQUENCE</scope>
    <source>
        <strain evidence="3">NBRC 15689</strain>
    </source>
</reference>
<feature type="compositionally biased region" description="Basic and acidic residues" evidence="1">
    <location>
        <begin position="92"/>
        <end position="125"/>
    </location>
</feature>
<evidence type="ECO:0000256" key="1">
    <source>
        <dbReference type="SAM" id="MobiDB-lite"/>
    </source>
</evidence>
<feature type="region of interest" description="Disordered" evidence="1">
    <location>
        <begin position="144"/>
        <end position="163"/>
    </location>
</feature>